<evidence type="ECO:0000256" key="3">
    <source>
        <dbReference type="ARBA" id="ARBA00023163"/>
    </source>
</evidence>
<gene>
    <name evidence="5" type="ORF">DF223_11495</name>
</gene>
<dbReference type="OrthoDB" id="162505at2"/>
<dbReference type="InterPro" id="IPR000524">
    <property type="entry name" value="Tscrpt_reg_HTH_GntR"/>
</dbReference>
<evidence type="ECO:0000313" key="6">
    <source>
        <dbReference type="Proteomes" id="UP000244962"/>
    </source>
</evidence>
<keyword evidence="6" id="KW-1185">Reference proteome</keyword>
<dbReference type="PROSITE" id="PS50949">
    <property type="entry name" value="HTH_GNTR"/>
    <property type="match status" value="1"/>
</dbReference>
<dbReference type="Pfam" id="PF00392">
    <property type="entry name" value="GntR"/>
    <property type="match status" value="1"/>
</dbReference>
<dbReference type="InterPro" id="IPR036388">
    <property type="entry name" value="WH-like_DNA-bd_sf"/>
</dbReference>
<dbReference type="EMBL" id="QEFB01000013">
    <property type="protein sequence ID" value="PWC06230.1"/>
    <property type="molecule type" value="Genomic_DNA"/>
</dbReference>
<name>A0A2U1TBP8_9MICO</name>
<dbReference type="SUPFAM" id="SSF46785">
    <property type="entry name" value="Winged helix' DNA-binding domain"/>
    <property type="match status" value="1"/>
</dbReference>
<evidence type="ECO:0000256" key="1">
    <source>
        <dbReference type="ARBA" id="ARBA00023015"/>
    </source>
</evidence>
<accession>A0A2U1TBP8</accession>
<keyword evidence="3" id="KW-0804">Transcription</keyword>
<protein>
    <submittedName>
        <fullName evidence="5">GntR family transcriptional regulator</fullName>
    </submittedName>
</protein>
<dbReference type="PANTHER" id="PTHR38445:SF10">
    <property type="entry name" value="GNTR-FAMILY TRANSCRIPTIONAL REGULATOR"/>
    <property type="match status" value="1"/>
</dbReference>
<keyword evidence="2" id="KW-0238">DNA-binding</keyword>
<feature type="domain" description="HTH gntR-type" evidence="4">
    <location>
        <begin position="6"/>
        <end position="74"/>
    </location>
</feature>
<dbReference type="KEGG" id="myl:C3E77_13095"/>
<dbReference type="AlphaFoldDB" id="A0A2U1TBP8"/>
<evidence type="ECO:0000256" key="2">
    <source>
        <dbReference type="ARBA" id="ARBA00023125"/>
    </source>
</evidence>
<proteinExistence type="predicted"/>
<dbReference type="SMART" id="SM00345">
    <property type="entry name" value="HTH_GNTR"/>
    <property type="match status" value="1"/>
</dbReference>
<dbReference type="InterPro" id="IPR036390">
    <property type="entry name" value="WH_DNA-bd_sf"/>
</dbReference>
<evidence type="ECO:0000259" key="4">
    <source>
        <dbReference type="PROSITE" id="PS50949"/>
    </source>
</evidence>
<organism evidence="5 6">
    <name type="scientific">Mycetocola zhujimingii</name>
    <dbReference type="NCBI Taxonomy" id="2079792"/>
    <lineage>
        <taxon>Bacteria</taxon>
        <taxon>Bacillati</taxon>
        <taxon>Actinomycetota</taxon>
        <taxon>Actinomycetes</taxon>
        <taxon>Micrococcales</taxon>
        <taxon>Microbacteriaceae</taxon>
        <taxon>Mycetocola</taxon>
    </lineage>
</organism>
<dbReference type="CDD" id="cd07377">
    <property type="entry name" value="WHTH_GntR"/>
    <property type="match status" value="1"/>
</dbReference>
<dbReference type="GO" id="GO:0003700">
    <property type="term" value="F:DNA-binding transcription factor activity"/>
    <property type="evidence" value="ECO:0007669"/>
    <property type="project" value="InterPro"/>
</dbReference>
<comment type="caution">
    <text evidence="5">The sequence shown here is derived from an EMBL/GenBank/DDBJ whole genome shotgun (WGS) entry which is preliminary data.</text>
</comment>
<dbReference type="PANTHER" id="PTHR38445">
    <property type="entry name" value="HTH-TYPE TRANSCRIPTIONAL REPRESSOR YTRA"/>
    <property type="match status" value="1"/>
</dbReference>
<dbReference type="RefSeq" id="WP_108392136.1">
    <property type="nucleotide sequence ID" value="NZ_CP026949.1"/>
</dbReference>
<dbReference type="Gene3D" id="1.10.10.10">
    <property type="entry name" value="Winged helix-like DNA-binding domain superfamily/Winged helix DNA-binding domain"/>
    <property type="match status" value="1"/>
</dbReference>
<reference evidence="6" key="1">
    <citation type="submission" date="2018-04" db="EMBL/GenBank/DDBJ databases">
        <authorList>
            <person name="Liu S."/>
            <person name="Wang Z."/>
            <person name="Li J."/>
        </authorList>
    </citation>
    <scope>NUCLEOTIDE SEQUENCE [LARGE SCALE GENOMIC DNA]</scope>
    <source>
        <strain evidence="6">622</strain>
    </source>
</reference>
<keyword evidence="1" id="KW-0805">Transcription regulation</keyword>
<dbReference type="GO" id="GO:0003677">
    <property type="term" value="F:DNA binding"/>
    <property type="evidence" value="ECO:0007669"/>
    <property type="project" value="UniProtKB-KW"/>
</dbReference>
<dbReference type="Proteomes" id="UP000244962">
    <property type="component" value="Unassembled WGS sequence"/>
</dbReference>
<evidence type="ECO:0000313" key="5">
    <source>
        <dbReference type="EMBL" id="PWC06230.1"/>
    </source>
</evidence>
<sequence length="119" mass="13311">MFTGEAPIYQQLADRVAEDILAGTYPEESSVPSTNEYAVFYQISPITAAKGVNLLVEQGVLYKKRGVGMFVSSGAQEKLRAKRRAEFAERHIGPLVREARLLHIDRTELDDLITQEDSK</sequence>